<protein>
    <submittedName>
        <fullName evidence="2">Uncharacterized protein</fullName>
    </submittedName>
</protein>
<name>A0AAI9XD72_PENTH</name>
<dbReference type="Proteomes" id="UP001227192">
    <property type="component" value="Unassembled WGS sequence"/>
</dbReference>
<dbReference type="AlphaFoldDB" id="A0AAI9XD72"/>
<reference evidence="2" key="2">
    <citation type="journal article" date="2016" name="Fungal Biol.">
        <title>Ochratoxin A production by Penicillium thymicola.</title>
        <authorList>
            <person name="Nguyen H.D.T."/>
            <person name="McMullin D.R."/>
            <person name="Ponomareva E."/>
            <person name="Riley R."/>
            <person name="Pomraning K.R."/>
            <person name="Baker S.E."/>
            <person name="Seifert K.A."/>
        </authorList>
    </citation>
    <scope>NUCLEOTIDE SEQUENCE</scope>
    <source>
        <strain evidence="2">DAOM 180753</strain>
    </source>
</reference>
<comment type="caution">
    <text evidence="2">The sequence shown here is derived from an EMBL/GenBank/DDBJ whole genome shotgun (WGS) entry which is preliminary data.</text>
</comment>
<organism evidence="2 3">
    <name type="scientific">Penicillium thymicola</name>
    <dbReference type="NCBI Taxonomy" id="293382"/>
    <lineage>
        <taxon>Eukaryota</taxon>
        <taxon>Fungi</taxon>
        <taxon>Dikarya</taxon>
        <taxon>Ascomycota</taxon>
        <taxon>Pezizomycotina</taxon>
        <taxon>Eurotiomycetes</taxon>
        <taxon>Eurotiomycetidae</taxon>
        <taxon>Eurotiales</taxon>
        <taxon>Aspergillaceae</taxon>
        <taxon>Penicillium</taxon>
    </lineage>
</organism>
<sequence length="101" mass="11567">MINSTALYETGPEIGGYISNLWVLSINQLQRGKLFVMFVMCVMCVMFVWFALLLRSGKVLSSCLWLAFQSNALFCFKEPADNSIDFIVKSVQPKFIYRSFC</sequence>
<dbReference type="EMBL" id="LACB01000013">
    <property type="protein sequence ID" value="KAJ9492359.1"/>
    <property type="molecule type" value="Genomic_DNA"/>
</dbReference>
<accession>A0AAI9XD72</accession>
<keyword evidence="3" id="KW-1185">Reference proteome</keyword>
<keyword evidence="1" id="KW-0472">Membrane</keyword>
<evidence type="ECO:0000313" key="2">
    <source>
        <dbReference type="EMBL" id="KAJ9492359.1"/>
    </source>
</evidence>
<feature type="transmembrane region" description="Helical" evidence="1">
    <location>
        <begin position="34"/>
        <end position="54"/>
    </location>
</feature>
<proteinExistence type="predicted"/>
<keyword evidence="1" id="KW-1133">Transmembrane helix</keyword>
<gene>
    <name evidence="2" type="ORF">VN97_g886</name>
</gene>
<evidence type="ECO:0000256" key="1">
    <source>
        <dbReference type="SAM" id="Phobius"/>
    </source>
</evidence>
<reference evidence="2" key="1">
    <citation type="submission" date="2015-06" db="EMBL/GenBank/DDBJ databases">
        <authorList>
            <person name="Nguyen H."/>
        </authorList>
    </citation>
    <scope>NUCLEOTIDE SEQUENCE</scope>
    <source>
        <strain evidence="2">DAOM 180753</strain>
    </source>
</reference>
<keyword evidence="1" id="KW-0812">Transmembrane</keyword>
<evidence type="ECO:0000313" key="3">
    <source>
        <dbReference type="Proteomes" id="UP001227192"/>
    </source>
</evidence>